<dbReference type="GO" id="GO:0030150">
    <property type="term" value="P:protein import into mitochondrial matrix"/>
    <property type="evidence" value="ECO:0007669"/>
    <property type="project" value="TreeGrafter"/>
</dbReference>
<gene>
    <name evidence="2" type="ORF">FN846DRAFT_1004563</name>
</gene>
<feature type="region of interest" description="Disordered" evidence="1">
    <location>
        <begin position="172"/>
        <end position="277"/>
    </location>
</feature>
<evidence type="ECO:0000313" key="2">
    <source>
        <dbReference type="EMBL" id="KAA8893530.1"/>
    </source>
</evidence>
<dbReference type="SUPFAM" id="SSF54427">
    <property type="entry name" value="NTF2-like"/>
    <property type="match status" value="1"/>
</dbReference>
<evidence type="ECO:0000256" key="1">
    <source>
        <dbReference type="SAM" id="MobiDB-lite"/>
    </source>
</evidence>
<dbReference type="OrthoDB" id="10265990at2759"/>
<sequence length="277" mass="31324">MSRRNPFIEAGFNIAARFAWVLRREQTAMVIRKMREIDPNLQLEPFLREVREYIFPEVLDAHVKQYTTNCLMLDGKLLDIGNVYVLQPRILDPGDTPVFIITYKKQRERFNKFVSGEEGAQGENESYADADGPFGKITPSVSRVQSSADLYAPCPLRRQEQRAVLWRVRDPPHTTPVAAVPARSPGMSGGGYEPTGNSYQVHGQQMYGYEPPSSDVQHYQREAESDKEQKADDVPKPKKKGMFDDDDDDDELLPRADAVKKAPESKCGRVGEGESQM</sequence>
<dbReference type="PANTHER" id="PTHR10721:SF1">
    <property type="entry name" value="MITOCHONDRIAL IMPORT INNER MEMBRANE TRANSLOCASE SUBUNIT TIM44"/>
    <property type="match status" value="1"/>
</dbReference>
<proteinExistence type="predicted"/>
<feature type="compositionally biased region" description="Basic and acidic residues" evidence="1">
    <location>
        <begin position="252"/>
        <end position="277"/>
    </location>
</feature>
<organism evidence="2 3">
    <name type="scientific">Sphaerosporella brunnea</name>
    <dbReference type="NCBI Taxonomy" id="1250544"/>
    <lineage>
        <taxon>Eukaryota</taxon>
        <taxon>Fungi</taxon>
        <taxon>Dikarya</taxon>
        <taxon>Ascomycota</taxon>
        <taxon>Pezizomycotina</taxon>
        <taxon>Pezizomycetes</taxon>
        <taxon>Pezizales</taxon>
        <taxon>Pyronemataceae</taxon>
        <taxon>Sphaerosporella</taxon>
    </lineage>
</organism>
<name>A0A5J5EDY0_9PEZI</name>
<comment type="caution">
    <text evidence="2">The sequence shown here is derived from an EMBL/GenBank/DDBJ whole genome shotgun (WGS) entry which is preliminary data.</text>
</comment>
<dbReference type="EMBL" id="VXIS01000431">
    <property type="protein sequence ID" value="KAA8893530.1"/>
    <property type="molecule type" value="Genomic_DNA"/>
</dbReference>
<accession>A0A5J5EDY0</accession>
<dbReference type="GO" id="GO:0005743">
    <property type="term" value="C:mitochondrial inner membrane"/>
    <property type="evidence" value="ECO:0007669"/>
    <property type="project" value="TreeGrafter"/>
</dbReference>
<dbReference type="AlphaFoldDB" id="A0A5J5EDY0"/>
<dbReference type="Gene3D" id="3.10.450.240">
    <property type="match status" value="1"/>
</dbReference>
<keyword evidence="3" id="KW-1185">Reference proteome</keyword>
<dbReference type="InParanoid" id="A0A5J5EDY0"/>
<dbReference type="Proteomes" id="UP000326924">
    <property type="component" value="Unassembled WGS sequence"/>
</dbReference>
<dbReference type="GO" id="GO:0051087">
    <property type="term" value="F:protein-folding chaperone binding"/>
    <property type="evidence" value="ECO:0007669"/>
    <property type="project" value="TreeGrafter"/>
</dbReference>
<protein>
    <submittedName>
        <fullName evidence="2">Uncharacterized protein</fullName>
    </submittedName>
</protein>
<dbReference type="PANTHER" id="PTHR10721">
    <property type="entry name" value="MITOCHONDRIAL IMPORT INNER MEMBRANE TRANSLOCASE SUBUNIT TIM44"/>
    <property type="match status" value="1"/>
</dbReference>
<reference evidence="2 3" key="1">
    <citation type="submission" date="2019-09" db="EMBL/GenBank/DDBJ databases">
        <title>Draft genome of the ectomycorrhizal ascomycete Sphaerosporella brunnea.</title>
        <authorList>
            <consortium name="DOE Joint Genome Institute"/>
            <person name="Benucci G.M."/>
            <person name="Marozzi G."/>
            <person name="Antonielli L."/>
            <person name="Sanchez S."/>
            <person name="Marco P."/>
            <person name="Wang X."/>
            <person name="Falini L.B."/>
            <person name="Barry K."/>
            <person name="Haridas S."/>
            <person name="Lipzen A."/>
            <person name="Labutti K."/>
            <person name="Grigoriev I.V."/>
            <person name="Murat C."/>
            <person name="Martin F."/>
            <person name="Albertini E."/>
            <person name="Donnini D."/>
            <person name="Bonito G."/>
        </authorList>
    </citation>
    <scope>NUCLEOTIDE SEQUENCE [LARGE SCALE GENOMIC DNA]</scope>
    <source>
        <strain evidence="2 3">Sb_GMNB300</strain>
    </source>
</reference>
<evidence type="ECO:0000313" key="3">
    <source>
        <dbReference type="Proteomes" id="UP000326924"/>
    </source>
</evidence>
<dbReference type="InterPro" id="IPR032710">
    <property type="entry name" value="NTF2-like_dom_sf"/>
</dbReference>
<dbReference type="InterPro" id="IPR039544">
    <property type="entry name" value="Tim44-like"/>
</dbReference>
<feature type="compositionally biased region" description="Basic and acidic residues" evidence="1">
    <location>
        <begin position="218"/>
        <end position="236"/>
    </location>
</feature>